<feature type="transmembrane region" description="Helical" evidence="6">
    <location>
        <begin position="12"/>
        <end position="31"/>
    </location>
</feature>
<sequence length="615" mass="67134">MSEKEKITMKKKVAIIFTCILLITTIVTYAWNASSASPRVIPIPPAGKTSETEKSVSVEAIVGSNMPIEEKAKKIVVLMNDKEKIGQLVMYTPTNQADPFSEKMINEYNVGSALVTATMNNTVHTAQFNNQLQRLASETRLGLPLFISGDMEYGTAQRVPANGTILPRQMAIGATRNIGYAEQAARITAKEAKALGFQWSYSPVVDVNSNIENPVIGVRSFGEQTQMVCDMAVAQLKAYQSEGVLSSAKHFPGHGDTSFDTHTTLSKVSYSEDVLRQVHLPPFKAVIDQGIESIMTSHIIIEAIDSTLPATLSKKVLTGLLREDMGFKGMIITDAMVMDAISKNWGAGEAAVMAVNAGADIVMANGSAADQFETLDTLYGALQAGKIEKSRVDDAVTRIITYKLKMKTFDNRYVDVDRAVKIVGNGEHWDRSYQMALDSITLLKNENVLPFDPKSNEKTLVVSMAYAERIAKMVRAVSKGEVLSYQAAPAWGEPLDATEEAIQGALEKAKQADRIIVFTQSDRKIPKGQVDLVNQLVATGKPVVAVALGNPSDIVSYPNVKAYLTAYAADTWYWITPVPIAWNASVEVIFGTNPKGKLPVTLSKEYPRDFGLSYR</sequence>
<comment type="catalytic activity">
    <reaction evidence="1">
        <text>Hydrolysis of terminal non-reducing N-acetyl-D-hexosamine residues in N-acetyl-beta-D-hexosaminides.</text>
        <dbReference type="EC" id="3.2.1.52"/>
    </reaction>
</comment>
<evidence type="ECO:0000256" key="5">
    <source>
        <dbReference type="ARBA" id="ARBA00023295"/>
    </source>
</evidence>
<keyword evidence="10" id="KW-1185">Reference proteome</keyword>
<dbReference type="PANTHER" id="PTHR30480:SF13">
    <property type="entry name" value="BETA-HEXOSAMINIDASE"/>
    <property type="match status" value="1"/>
</dbReference>
<evidence type="ECO:0000256" key="1">
    <source>
        <dbReference type="ARBA" id="ARBA00001231"/>
    </source>
</evidence>
<feature type="domain" description="Glycoside hydrolase family 3 N-terminal" evidence="7">
    <location>
        <begin position="83"/>
        <end position="401"/>
    </location>
</feature>
<feature type="domain" description="Glycoside hydrolase family 3 C-terminal" evidence="8">
    <location>
        <begin position="440"/>
        <end position="605"/>
    </location>
</feature>
<dbReference type="Gene3D" id="3.20.20.300">
    <property type="entry name" value="Glycoside hydrolase, family 3, N-terminal domain"/>
    <property type="match status" value="1"/>
</dbReference>
<dbReference type="EMBL" id="VNJK01000001">
    <property type="protein sequence ID" value="TVX92431.1"/>
    <property type="molecule type" value="Genomic_DNA"/>
</dbReference>
<keyword evidence="6" id="KW-0472">Membrane</keyword>
<dbReference type="GO" id="GO:0009254">
    <property type="term" value="P:peptidoglycan turnover"/>
    <property type="evidence" value="ECO:0007669"/>
    <property type="project" value="TreeGrafter"/>
</dbReference>
<keyword evidence="6" id="KW-0812">Transmembrane</keyword>
<dbReference type="GO" id="GO:0004563">
    <property type="term" value="F:beta-N-acetylhexosaminidase activity"/>
    <property type="evidence" value="ECO:0007669"/>
    <property type="project" value="UniProtKB-EC"/>
</dbReference>
<evidence type="ECO:0000259" key="8">
    <source>
        <dbReference type="Pfam" id="PF01915"/>
    </source>
</evidence>
<dbReference type="InterPro" id="IPR001764">
    <property type="entry name" value="Glyco_hydro_3_N"/>
</dbReference>
<dbReference type="InterPro" id="IPR036881">
    <property type="entry name" value="Glyco_hydro_3_C_sf"/>
</dbReference>
<keyword evidence="4 9" id="KW-0378">Hydrolase</keyword>
<dbReference type="SUPFAM" id="SSF52279">
    <property type="entry name" value="Beta-D-glucan exohydrolase, C-terminal domain"/>
    <property type="match status" value="1"/>
</dbReference>
<dbReference type="OrthoDB" id="9805821at2"/>
<dbReference type="AlphaFoldDB" id="A0A559IXW4"/>
<evidence type="ECO:0000256" key="4">
    <source>
        <dbReference type="ARBA" id="ARBA00022801"/>
    </source>
</evidence>
<dbReference type="Pfam" id="PF00933">
    <property type="entry name" value="Glyco_hydro_3"/>
    <property type="match status" value="1"/>
</dbReference>
<proteinExistence type="inferred from homology"/>
<dbReference type="GO" id="GO:0005975">
    <property type="term" value="P:carbohydrate metabolic process"/>
    <property type="evidence" value="ECO:0007669"/>
    <property type="project" value="InterPro"/>
</dbReference>
<accession>A0A559IXW4</accession>
<keyword evidence="6" id="KW-1133">Transmembrane helix</keyword>
<evidence type="ECO:0000256" key="2">
    <source>
        <dbReference type="ARBA" id="ARBA00005336"/>
    </source>
</evidence>
<dbReference type="InterPro" id="IPR002772">
    <property type="entry name" value="Glyco_hydro_3_C"/>
</dbReference>
<evidence type="ECO:0000256" key="6">
    <source>
        <dbReference type="SAM" id="Phobius"/>
    </source>
</evidence>
<dbReference type="Proteomes" id="UP000318102">
    <property type="component" value="Unassembled WGS sequence"/>
</dbReference>
<dbReference type="PRINTS" id="PR00133">
    <property type="entry name" value="GLHYDRLASE3"/>
</dbReference>
<evidence type="ECO:0000313" key="9">
    <source>
        <dbReference type="EMBL" id="TVX92431.1"/>
    </source>
</evidence>
<gene>
    <name evidence="9" type="ORF">FPZ44_04775</name>
</gene>
<dbReference type="PANTHER" id="PTHR30480">
    <property type="entry name" value="BETA-HEXOSAMINIDASE-RELATED"/>
    <property type="match status" value="1"/>
</dbReference>
<keyword evidence="5" id="KW-0326">Glycosidase</keyword>
<dbReference type="Pfam" id="PF01915">
    <property type="entry name" value="Glyco_hydro_3_C"/>
    <property type="match status" value="1"/>
</dbReference>
<evidence type="ECO:0000259" key="7">
    <source>
        <dbReference type="Pfam" id="PF00933"/>
    </source>
</evidence>
<dbReference type="InterPro" id="IPR017853">
    <property type="entry name" value="GH"/>
</dbReference>
<name>A0A559IXW4_9BACL</name>
<dbReference type="InterPro" id="IPR050226">
    <property type="entry name" value="NagZ_Beta-hexosaminidase"/>
</dbReference>
<dbReference type="Gene3D" id="3.40.50.1700">
    <property type="entry name" value="Glycoside hydrolase family 3 C-terminal domain"/>
    <property type="match status" value="1"/>
</dbReference>
<reference evidence="9 10" key="1">
    <citation type="submission" date="2019-07" db="EMBL/GenBank/DDBJ databases">
        <authorList>
            <person name="Kim J."/>
        </authorList>
    </citation>
    <scope>NUCLEOTIDE SEQUENCE [LARGE SCALE GENOMIC DNA]</scope>
    <source>
        <strain evidence="9 10">N4</strain>
    </source>
</reference>
<evidence type="ECO:0000313" key="10">
    <source>
        <dbReference type="Proteomes" id="UP000318102"/>
    </source>
</evidence>
<comment type="similarity">
    <text evidence="2">Belongs to the glycosyl hydrolase 3 family.</text>
</comment>
<evidence type="ECO:0000256" key="3">
    <source>
        <dbReference type="ARBA" id="ARBA00012663"/>
    </source>
</evidence>
<dbReference type="SUPFAM" id="SSF51445">
    <property type="entry name" value="(Trans)glycosidases"/>
    <property type="match status" value="1"/>
</dbReference>
<comment type="caution">
    <text evidence="9">The sequence shown here is derived from an EMBL/GenBank/DDBJ whole genome shotgun (WGS) entry which is preliminary data.</text>
</comment>
<dbReference type="InterPro" id="IPR036962">
    <property type="entry name" value="Glyco_hydro_3_N_sf"/>
</dbReference>
<dbReference type="EC" id="3.2.1.52" evidence="3"/>
<organism evidence="9 10">
    <name type="scientific">Paenibacillus agilis</name>
    <dbReference type="NCBI Taxonomy" id="3020863"/>
    <lineage>
        <taxon>Bacteria</taxon>
        <taxon>Bacillati</taxon>
        <taxon>Bacillota</taxon>
        <taxon>Bacilli</taxon>
        <taxon>Bacillales</taxon>
        <taxon>Paenibacillaceae</taxon>
        <taxon>Paenibacillus</taxon>
    </lineage>
</organism>
<protein>
    <recommendedName>
        <fullName evidence="3">beta-N-acetylhexosaminidase</fullName>
        <ecNumber evidence="3">3.2.1.52</ecNumber>
    </recommendedName>
</protein>